<comment type="domain">
    <text evidence="12">The N-terminal region seems to be important for proper quaternary structure. The C-terminal region contains the substrate-binding site.</text>
</comment>
<dbReference type="InterPro" id="IPR004614">
    <property type="entry name" value="P_AcTrfase"/>
</dbReference>
<evidence type="ECO:0000256" key="10">
    <source>
        <dbReference type="ARBA" id="ARBA00023315"/>
    </source>
</evidence>
<dbReference type="PIRSF" id="PIRSF006107">
    <property type="entry name" value="PhpActrans_proteobac"/>
    <property type="match status" value="1"/>
</dbReference>
<evidence type="ECO:0000256" key="1">
    <source>
        <dbReference type="ARBA" id="ARBA00004496"/>
    </source>
</evidence>
<dbReference type="InterPro" id="IPR010766">
    <property type="entry name" value="DRTGG"/>
</dbReference>
<evidence type="ECO:0000256" key="4">
    <source>
        <dbReference type="ARBA" id="ARBA00009786"/>
    </source>
</evidence>
<evidence type="ECO:0000256" key="5">
    <source>
        <dbReference type="ARBA" id="ARBA00011643"/>
    </source>
</evidence>
<name>A0A934RAM3_9BACT</name>
<dbReference type="EC" id="2.3.1.8" evidence="6 12"/>
<dbReference type="RefSeq" id="WP_200276970.1">
    <property type="nucleotide sequence ID" value="NZ_JAENII010000003.1"/>
</dbReference>
<evidence type="ECO:0000259" key="13">
    <source>
        <dbReference type="Pfam" id="PF01515"/>
    </source>
</evidence>
<comment type="catalytic activity">
    <reaction evidence="12">
        <text>acetyl-CoA + phosphate = acetyl phosphate + CoA</text>
        <dbReference type="Rhea" id="RHEA:19521"/>
        <dbReference type="ChEBI" id="CHEBI:22191"/>
        <dbReference type="ChEBI" id="CHEBI:43474"/>
        <dbReference type="ChEBI" id="CHEBI:57287"/>
        <dbReference type="ChEBI" id="CHEBI:57288"/>
        <dbReference type="EC" id="2.3.1.8"/>
    </reaction>
</comment>
<comment type="similarity">
    <text evidence="4 12">In the N-terminal section; belongs to the CobB/CobQ family.</text>
</comment>
<keyword evidence="8 12" id="KW-0963">Cytoplasm</keyword>
<evidence type="ECO:0000256" key="8">
    <source>
        <dbReference type="ARBA" id="ARBA00022490"/>
    </source>
</evidence>
<dbReference type="Gene3D" id="3.40.50.10750">
    <property type="entry name" value="Isocitrate/Isopropylmalate dehydrogenase-like"/>
    <property type="match status" value="1"/>
</dbReference>
<comment type="subcellular location">
    <subcellularLocation>
        <location evidence="1 12">Cytoplasm</location>
    </subcellularLocation>
</comment>
<dbReference type="InterPro" id="IPR028979">
    <property type="entry name" value="Ser_kin/Pase_Hpr-like_N_sf"/>
</dbReference>
<dbReference type="InterPro" id="IPR016475">
    <property type="entry name" value="P-Actrans_bac"/>
</dbReference>
<evidence type="ECO:0000256" key="11">
    <source>
        <dbReference type="ARBA" id="ARBA00031108"/>
    </source>
</evidence>
<dbReference type="SUPFAM" id="SSF52540">
    <property type="entry name" value="P-loop containing nucleoside triphosphate hydrolases"/>
    <property type="match status" value="1"/>
</dbReference>
<dbReference type="InterPro" id="IPR027417">
    <property type="entry name" value="P-loop_NTPase"/>
</dbReference>
<dbReference type="Gene3D" id="3.40.1390.20">
    <property type="entry name" value="HprK N-terminal domain-like"/>
    <property type="match status" value="1"/>
</dbReference>
<evidence type="ECO:0000256" key="3">
    <source>
        <dbReference type="ARBA" id="ARBA00008756"/>
    </source>
</evidence>
<dbReference type="PANTHER" id="PTHR43356">
    <property type="entry name" value="PHOSPHATE ACETYLTRANSFERASE"/>
    <property type="match status" value="1"/>
</dbReference>
<comment type="function">
    <text evidence="12">Involved in acetate metabolism.</text>
</comment>
<reference evidence="15" key="1">
    <citation type="submission" date="2021-01" db="EMBL/GenBank/DDBJ databases">
        <title>Modified the classification status of verrucomicrobia.</title>
        <authorList>
            <person name="Feng X."/>
        </authorList>
    </citation>
    <scope>NUCLEOTIDE SEQUENCE</scope>
    <source>
        <strain evidence="15">KCTC 22201</strain>
    </source>
</reference>
<gene>
    <name evidence="15" type="primary">pta</name>
    <name evidence="15" type="ORF">JIN81_04455</name>
</gene>
<dbReference type="Pfam" id="PF01515">
    <property type="entry name" value="PTA_PTB"/>
    <property type="match status" value="1"/>
</dbReference>
<dbReference type="GO" id="GO:0005737">
    <property type="term" value="C:cytoplasm"/>
    <property type="evidence" value="ECO:0007669"/>
    <property type="project" value="UniProtKB-SubCell"/>
</dbReference>
<keyword evidence="10 12" id="KW-0012">Acyltransferase</keyword>
<comment type="caution">
    <text evidence="15">The sequence shown here is derived from an EMBL/GenBank/DDBJ whole genome shotgun (WGS) entry which is preliminary data.</text>
</comment>
<organism evidence="15 16">
    <name type="scientific">Haloferula rosea</name>
    <dbReference type="NCBI Taxonomy" id="490093"/>
    <lineage>
        <taxon>Bacteria</taxon>
        <taxon>Pseudomonadati</taxon>
        <taxon>Verrucomicrobiota</taxon>
        <taxon>Verrucomicrobiia</taxon>
        <taxon>Verrucomicrobiales</taxon>
        <taxon>Verrucomicrobiaceae</taxon>
        <taxon>Haloferula</taxon>
    </lineage>
</organism>
<dbReference type="Pfam" id="PF13500">
    <property type="entry name" value="AAA_26"/>
    <property type="match status" value="1"/>
</dbReference>
<dbReference type="Pfam" id="PF07085">
    <property type="entry name" value="DRTGG"/>
    <property type="match status" value="1"/>
</dbReference>
<dbReference type="FunFam" id="3.40.50.10750:FF:000001">
    <property type="entry name" value="Phosphate acetyltransferase"/>
    <property type="match status" value="1"/>
</dbReference>
<keyword evidence="16" id="KW-1185">Reference proteome</keyword>
<feature type="domain" description="Phosphate acetyl/butaryl transferase" evidence="13">
    <location>
        <begin position="386"/>
        <end position="701"/>
    </location>
</feature>
<dbReference type="InterPro" id="IPR042112">
    <property type="entry name" value="P_AcTrfase_dom2"/>
</dbReference>
<dbReference type="CDD" id="cd03109">
    <property type="entry name" value="DTBS"/>
    <property type="match status" value="1"/>
</dbReference>
<dbReference type="GO" id="GO:0008959">
    <property type="term" value="F:phosphate acetyltransferase activity"/>
    <property type="evidence" value="ECO:0007669"/>
    <property type="project" value="UniProtKB-EC"/>
</dbReference>
<proteinExistence type="inferred from homology"/>
<dbReference type="InterPro" id="IPR042113">
    <property type="entry name" value="P_AcTrfase_dom1"/>
</dbReference>
<evidence type="ECO:0000256" key="2">
    <source>
        <dbReference type="ARBA" id="ARBA00004989"/>
    </source>
</evidence>
<feature type="domain" description="DRTGG" evidence="14">
    <location>
        <begin position="230"/>
        <end position="340"/>
    </location>
</feature>
<dbReference type="AlphaFoldDB" id="A0A934RAM3"/>
<protein>
    <recommendedName>
        <fullName evidence="7 12">Phosphate acetyltransferase</fullName>
        <ecNumber evidence="6 12">2.3.1.8</ecNumber>
    </recommendedName>
    <alternativeName>
        <fullName evidence="11 12">Phosphotransacetylase</fullName>
    </alternativeName>
</protein>
<dbReference type="SUPFAM" id="SSF53659">
    <property type="entry name" value="Isocitrate/Isopropylmalate dehydrogenase-like"/>
    <property type="match status" value="1"/>
</dbReference>
<evidence type="ECO:0000256" key="7">
    <source>
        <dbReference type="ARBA" id="ARBA00021528"/>
    </source>
</evidence>
<dbReference type="SUPFAM" id="SSF75138">
    <property type="entry name" value="HprK N-terminal domain-like"/>
    <property type="match status" value="1"/>
</dbReference>
<sequence length="706" mass="76427">MPHHTFLTVPIGRNVGLTSVSAGLVRALDRLGIPFGFFKALGQPHPEETFDRSSAYLNATTTLTPPTPIDYQMVVAAMNTDSVDDLMEEVITRYEQLPPGQEAIIVEGLVPTSDLPHAHRLNVALRRTLNAEVVLVMRPEKSSCSVISNQLRDLFDSIPKELFDRKPGVVINHLDTQLLADELGCPSCDPSELLPALRKSLGPGSDRFDLIGLVPFQAELSYTRVVDAIAELNGTVIFPGNMEQRRIKKISLCARTVANSIRGFTSGTLVVTPADRSDIIVGAALAASKSIQLAGLIITGDTEPDEKLLDYCSDEFSLHGGLPVLRVPSSSFEISRALHELNPEIPVEDVDRINLVMDTVARHVDSGWISQRCATHVAKRLSPPAFRHRISKTARANQQRIVLPEGEEPRTIEAAVRCAERGIAECHLIGNPRQIEELARINELEIPPAVKIIDPESIRHRYLAPLLERRKHKGLTEANAIEALRDNVTLGTMMLAMDEVDGLVSGAIHSTASTIRPALQLIRTAPHAKVVSSVFFMCLPDQVLVYGDCAVNPDPDAETLADIAIQSAASAKAFGIDPIVAMISYSTLGSGSGSEVEKVREATAIARKRAPELIIDGPLQYDAASNREVAATKAPDSEVAGRANVFIFPDLNTGNTTYKAVQRSAGVISMGPMLQGMRKPVNDLSRGASVEDILYTIALTAVQAQG</sequence>
<evidence type="ECO:0000256" key="9">
    <source>
        <dbReference type="ARBA" id="ARBA00022679"/>
    </source>
</evidence>
<dbReference type="InterPro" id="IPR050500">
    <property type="entry name" value="Phos_Acetyltrans/Butyryltrans"/>
</dbReference>
<dbReference type="InterPro" id="IPR002505">
    <property type="entry name" value="PTA_PTB"/>
</dbReference>
<dbReference type="Gene3D" id="3.40.50.300">
    <property type="entry name" value="P-loop containing nucleotide triphosphate hydrolases"/>
    <property type="match status" value="1"/>
</dbReference>
<evidence type="ECO:0000256" key="6">
    <source>
        <dbReference type="ARBA" id="ARBA00012707"/>
    </source>
</evidence>
<comment type="pathway">
    <text evidence="2 12">Metabolic intermediate biosynthesis; acetyl-CoA biosynthesis; acetyl-CoA from acetate: step 2/2.</text>
</comment>
<dbReference type="EMBL" id="JAENII010000003">
    <property type="protein sequence ID" value="MBK1826258.1"/>
    <property type="molecule type" value="Genomic_DNA"/>
</dbReference>
<evidence type="ECO:0000256" key="12">
    <source>
        <dbReference type="PIRNR" id="PIRNR006107"/>
    </source>
</evidence>
<dbReference type="Gene3D" id="3.40.50.10950">
    <property type="match status" value="1"/>
</dbReference>
<dbReference type="Proteomes" id="UP000658278">
    <property type="component" value="Unassembled WGS sequence"/>
</dbReference>
<dbReference type="NCBIfam" id="TIGR00651">
    <property type="entry name" value="pta"/>
    <property type="match status" value="1"/>
</dbReference>
<dbReference type="PANTHER" id="PTHR43356:SF3">
    <property type="entry name" value="PHOSPHATE ACETYLTRANSFERASE"/>
    <property type="match status" value="1"/>
</dbReference>
<evidence type="ECO:0000259" key="14">
    <source>
        <dbReference type="Pfam" id="PF07085"/>
    </source>
</evidence>
<evidence type="ECO:0000313" key="16">
    <source>
        <dbReference type="Proteomes" id="UP000658278"/>
    </source>
</evidence>
<comment type="similarity">
    <text evidence="3 12">In the C-terminal section; belongs to the phosphate acetyltransferase and butyryltransferase family.</text>
</comment>
<dbReference type="NCBIfam" id="NF004167">
    <property type="entry name" value="PRK05632.1"/>
    <property type="match status" value="1"/>
</dbReference>
<keyword evidence="9 12" id="KW-0808">Transferase</keyword>
<dbReference type="NCBIfam" id="NF007233">
    <property type="entry name" value="PRK09653.1"/>
    <property type="match status" value="1"/>
</dbReference>
<accession>A0A934RAM3</accession>
<comment type="subunit">
    <text evidence="5">Homohexamer.</text>
</comment>
<evidence type="ECO:0000313" key="15">
    <source>
        <dbReference type="EMBL" id="MBK1826258.1"/>
    </source>
</evidence>